<gene>
    <name evidence="2" type="ORF">FC91_GL002208</name>
</gene>
<evidence type="ECO:0000313" key="3">
    <source>
        <dbReference type="Proteomes" id="UP000050949"/>
    </source>
</evidence>
<proteinExistence type="predicted"/>
<protein>
    <submittedName>
        <fullName evidence="2">Uncharacterized protein</fullName>
    </submittedName>
</protein>
<dbReference type="EMBL" id="AZFW01000039">
    <property type="protein sequence ID" value="KRM27918.1"/>
    <property type="molecule type" value="Genomic_DNA"/>
</dbReference>
<dbReference type="AlphaFoldDB" id="A0A0R1XCY8"/>
<keyword evidence="1" id="KW-0472">Membrane</keyword>
<evidence type="ECO:0000313" key="2">
    <source>
        <dbReference type="EMBL" id="KRM27918.1"/>
    </source>
</evidence>
<accession>A0A0R1XCY8</accession>
<name>A0A0R1XCY8_9LACO</name>
<feature type="transmembrane region" description="Helical" evidence="1">
    <location>
        <begin position="12"/>
        <end position="30"/>
    </location>
</feature>
<dbReference type="Proteomes" id="UP000050949">
    <property type="component" value="Unassembled WGS sequence"/>
</dbReference>
<sequence>MYETNNKELFFQYLTPFLIILGVVLLFNLASALIELRKDSRRGLSGKEKAANFFHNLALGIVDFVLNFFP</sequence>
<organism evidence="2 3">
    <name type="scientific">Schleiferilactobacillus harbinensis DSM 16991</name>
    <dbReference type="NCBI Taxonomy" id="1122147"/>
    <lineage>
        <taxon>Bacteria</taxon>
        <taxon>Bacillati</taxon>
        <taxon>Bacillota</taxon>
        <taxon>Bacilli</taxon>
        <taxon>Lactobacillales</taxon>
        <taxon>Lactobacillaceae</taxon>
        <taxon>Schleiferilactobacillus</taxon>
    </lineage>
</organism>
<comment type="caution">
    <text evidence="2">The sequence shown here is derived from an EMBL/GenBank/DDBJ whole genome shotgun (WGS) entry which is preliminary data.</text>
</comment>
<dbReference type="PATRIC" id="fig|1122147.4.peg.2286"/>
<evidence type="ECO:0000256" key="1">
    <source>
        <dbReference type="SAM" id="Phobius"/>
    </source>
</evidence>
<keyword evidence="1" id="KW-0812">Transmembrane</keyword>
<reference evidence="2 3" key="1">
    <citation type="journal article" date="2015" name="Genome Announc.">
        <title>Expanding the biotechnology potential of lactobacilli through comparative genomics of 213 strains and associated genera.</title>
        <authorList>
            <person name="Sun Z."/>
            <person name="Harris H.M."/>
            <person name="McCann A."/>
            <person name="Guo C."/>
            <person name="Argimon S."/>
            <person name="Zhang W."/>
            <person name="Yang X."/>
            <person name="Jeffery I.B."/>
            <person name="Cooney J.C."/>
            <person name="Kagawa T.F."/>
            <person name="Liu W."/>
            <person name="Song Y."/>
            <person name="Salvetti E."/>
            <person name="Wrobel A."/>
            <person name="Rasinkangas P."/>
            <person name="Parkhill J."/>
            <person name="Rea M.C."/>
            <person name="O'Sullivan O."/>
            <person name="Ritari J."/>
            <person name="Douillard F.P."/>
            <person name="Paul Ross R."/>
            <person name="Yang R."/>
            <person name="Briner A.E."/>
            <person name="Felis G.E."/>
            <person name="de Vos W.M."/>
            <person name="Barrangou R."/>
            <person name="Klaenhammer T.R."/>
            <person name="Caufield P.W."/>
            <person name="Cui Y."/>
            <person name="Zhang H."/>
            <person name="O'Toole P.W."/>
        </authorList>
    </citation>
    <scope>NUCLEOTIDE SEQUENCE [LARGE SCALE GENOMIC DNA]</scope>
    <source>
        <strain evidence="2 3">DSM 16991</strain>
    </source>
</reference>
<keyword evidence="1" id="KW-1133">Transmembrane helix</keyword>